<name>A0A5Z0R2T6_SALER</name>
<feature type="domain" description="ATPase AAA-type core" evidence="1">
    <location>
        <begin position="239"/>
        <end position="351"/>
    </location>
</feature>
<keyword evidence="2" id="KW-0067">ATP-binding</keyword>
<gene>
    <name evidence="2" type="ORF">F0784_02215</name>
</gene>
<sequence length="456" mass="52042">MIESIILQNKSLNFVIENERNHDANIFTVITGKNGVGKSRLLSIIASHFLNKEDEGRFVRNRKEHNEKQSYELNYTSPPKKVIAVATSAFDKFPVPRRREIINEYSYLGLRGLPSFDLSAEYISKITFKLISAVRNRELDMSRIGNVLNYLGYYDEIEISFISRYSEKRIKEIAGSGNVYAAFEQRFLREMIPFASINKSLFINEDGNIIKEAVDYAFDAMSKHTKKRQGIAGTIIINKDGANLVSEEAFLDDEFMFLLEAGIISTRNVHLRKNNSKKTFSMKNASSGEQCILMSLLGIASQITDNCLICIDEPEVCLHPEWQEKYISILMDTFKDYKHCHFIIATHSPQITSKLNPTNCFILSLHDERTHSSAEVINRSIDFQLATLFRAPGFKNEYLTRELVNFLAELATEKSINTKKLIEIEKITNLKPLINDADPVKKLITLAEKAIREAKS</sequence>
<protein>
    <submittedName>
        <fullName evidence="2">ATP-binding protein</fullName>
    </submittedName>
</protein>
<keyword evidence="2" id="KW-0547">Nucleotide-binding</keyword>
<evidence type="ECO:0000313" key="2">
    <source>
        <dbReference type="EMBL" id="ECR0266228.1"/>
    </source>
</evidence>
<comment type="caution">
    <text evidence="2">The sequence shown here is derived from an EMBL/GenBank/DDBJ whole genome shotgun (WGS) entry which is preliminary data.</text>
</comment>
<dbReference type="InterPro" id="IPR051396">
    <property type="entry name" value="Bact_Antivir_Def_Nuclease"/>
</dbReference>
<dbReference type="InterPro" id="IPR003959">
    <property type="entry name" value="ATPase_AAA_core"/>
</dbReference>
<dbReference type="GO" id="GO:0005524">
    <property type="term" value="F:ATP binding"/>
    <property type="evidence" value="ECO:0007669"/>
    <property type="project" value="UniProtKB-KW"/>
</dbReference>
<dbReference type="AlphaFoldDB" id="A0A5Z0R2T6"/>
<dbReference type="Pfam" id="PF13304">
    <property type="entry name" value="AAA_21"/>
    <property type="match status" value="1"/>
</dbReference>
<dbReference type="Gene3D" id="3.40.50.300">
    <property type="entry name" value="P-loop containing nucleotide triphosphate hydrolases"/>
    <property type="match status" value="1"/>
</dbReference>
<dbReference type="PANTHER" id="PTHR43581">
    <property type="entry name" value="ATP/GTP PHOSPHATASE"/>
    <property type="match status" value="1"/>
</dbReference>
<evidence type="ECO:0000259" key="1">
    <source>
        <dbReference type="Pfam" id="PF13304"/>
    </source>
</evidence>
<dbReference type="InterPro" id="IPR027417">
    <property type="entry name" value="P-loop_NTPase"/>
</dbReference>
<dbReference type="SUPFAM" id="SSF52540">
    <property type="entry name" value="P-loop containing nucleoside triphosphate hydrolases"/>
    <property type="match status" value="1"/>
</dbReference>
<dbReference type="EMBL" id="AAKDYX010000002">
    <property type="protein sequence ID" value="ECR0266228.1"/>
    <property type="molecule type" value="Genomic_DNA"/>
</dbReference>
<reference evidence="2" key="1">
    <citation type="submission" date="2019-09" db="EMBL/GenBank/DDBJ databases">
        <authorList>
            <consortium name="PulseNet: The National Subtyping Network for Foodborne Disease Surveillance"/>
            <person name="Tarr C.L."/>
            <person name="Trees E."/>
            <person name="Katz L.S."/>
            <person name="Carleton-Romer H.A."/>
            <person name="Stroika S."/>
            <person name="Kucerova Z."/>
            <person name="Roache K.F."/>
            <person name="Sabol A.L."/>
            <person name="Besser J."/>
            <person name="Gerner-Smidt P."/>
        </authorList>
    </citation>
    <scope>NUCLEOTIDE SEQUENCE</scope>
    <source>
        <strain evidence="2">PNUSAS095145</strain>
    </source>
</reference>
<dbReference type="GO" id="GO:0016887">
    <property type="term" value="F:ATP hydrolysis activity"/>
    <property type="evidence" value="ECO:0007669"/>
    <property type="project" value="InterPro"/>
</dbReference>
<dbReference type="PANTHER" id="PTHR43581:SF4">
    <property type="entry name" value="ATP_GTP PHOSPHATASE"/>
    <property type="match status" value="1"/>
</dbReference>
<accession>A0A5Z0R2T6</accession>
<organism evidence="2">
    <name type="scientific">Salmonella enterica</name>
    <name type="common">Salmonella choleraesuis</name>
    <dbReference type="NCBI Taxonomy" id="28901"/>
    <lineage>
        <taxon>Bacteria</taxon>
        <taxon>Pseudomonadati</taxon>
        <taxon>Pseudomonadota</taxon>
        <taxon>Gammaproteobacteria</taxon>
        <taxon>Enterobacterales</taxon>
        <taxon>Enterobacteriaceae</taxon>
        <taxon>Salmonella</taxon>
    </lineage>
</organism>
<proteinExistence type="predicted"/>